<dbReference type="Proteomes" id="UP000008703">
    <property type="component" value="Chromosome"/>
</dbReference>
<protein>
    <recommendedName>
        <fullName evidence="4">Secreted protein</fullName>
    </recommendedName>
</protein>
<sequence length="257" mass="27880">MKHLRVRSAWKTAVLAVMGACAMTAFMSAPAPAAPRAPHVAAAAARNFYLNLHQCVYSNGRILYTNLLPNTANPTFNTGTQVSGSVETSAKCGNPGGGWREETWNSAEYNFDRFGQVDRYLNLHQCVYSNGQILYTNLLPNTRNTDFNTGTNVASSAETASRCGNPGGGWQEETWNSAEYSLDLTGRSGRYLNLHQCVYNNGQILYTNLLPNTRNTDFNTGTNVSNTEATSVQCGNPGGGWRVDTANSAVFTIDLLA</sequence>
<accession>G2P768</accession>
<feature type="chain" id="PRO_5003435193" description="Secreted protein" evidence="1">
    <location>
        <begin position="34"/>
        <end position="257"/>
    </location>
</feature>
<organism evidence="2 3">
    <name type="scientific">Streptomyces violaceusniger (strain Tu 4113)</name>
    <dbReference type="NCBI Taxonomy" id="653045"/>
    <lineage>
        <taxon>Bacteria</taxon>
        <taxon>Bacillati</taxon>
        <taxon>Actinomycetota</taxon>
        <taxon>Actinomycetes</taxon>
        <taxon>Kitasatosporales</taxon>
        <taxon>Streptomycetaceae</taxon>
        <taxon>Streptomyces</taxon>
        <taxon>Streptomyces violaceusniger group</taxon>
    </lineage>
</organism>
<dbReference type="eggNOG" id="ENOG503297P">
    <property type="taxonomic scope" value="Bacteria"/>
</dbReference>
<gene>
    <name evidence="2" type="ORF">Strvi_7615</name>
</gene>
<dbReference type="EMBL" id="CP002994">
    <property type="protein sequence ID" value="AEM86956.1"/>
    <property type="molecule type" value="Genomic_DNA"/>
</dbReference>
<evidence type="ECO:0000256" key="1">
    <source>
        <dbReference type="SAM" id="SignalP"/>
    </source>
</evidence>
<dbReference type="AlphaFoldDB" id="G2P768"/>
<evidence type="ECO:0000313" key="3">
    <source>
        <dbReference type="Proteomes" id="UP000008703"/>
    </source>
</evidence>
<keyword evidence="1" id="KW-0732">Signal</keyword>
<evidence type="ECO:0000313" key="2">
    <source>
        <dbReference type="EMBL" id="AEM86956.1"/>
    </source>
</evidence>
<feature type="signal peptide" evidence="1">
    <location>
        <begin position="1"/>
        <end position="33"/>
    </location>
</feature>
<dbReference type="HOGENOM" id="CLU_094591_0_0_11"/>
<dbReference type="KEGG" id="svl:Strvi_7615"/>
<name>G2P768_STRV4</name>
<proteinExistence type="predicted"/>
<reference evidence="2" key="1">
    <citation type="submission" date="2011-08" db="EMBL/GenBank/DDBJ databases">
        <title>Complete sequence of chromosome of Streptomyces violaceusniger Tu 4113.</title>
        <authorList>
            <consortium name="US DOE Joint Genome Institute"/>
            <person name="Lucas S."/>
            <person name="Han J."/>
            <person name="Lapidus A."/>
            <person name="Cheng J.-F."/>
            <person name="Goodwin L."/>
            <person name="Pitluck S."/>
            <person name="Peters L."/>
            <person name="Ivanova N."/>
            <person name="Daligault H."/>
            <person name="Detter J.C."/>
            <person name="Han C."/>
            <person name="Tapia R."/>
            <person name="Land M."/>
            <person name="Hauser L."/>
            <person name="Kyrpides N."/>
            <person name="Ivanova N."/>
            <person name="Pagani I."/>
            <person name="Hagen A."/>
            <person name="Katz L."/>
            <person name="Fiedler H.-P."/>
            <person name="Keasling J."/>
            <person name="Fortman J."/>
            <person name="Woyke T."/>
        </authorList>
    </citation>
    <scope>NUCLEOTIDE SEQUENCE [LARGE SCALE GENOMIC DNA]</scope>
    <source>
        <strain evidence="2">Tu 4113</strain>
    </source>
</reference>
<evidence type="ECO:0008006" key="4">
    <source>
        <dbReference type="Google" id="ProtNLM"/>
    </source>
</evidence>
<keyword evidence="3" id="KW-1185">Reference proteome</keyword>